<dbReference type="AlphaFoldDB" id="A0A2K3DH18"/>
<feature type="compositionally biased region" description="Low complexity" evidence="1">
    <location>
        <begin position="376"/>
        <end position="393"/>
    </location>
</feature>
<gene>
    <name evidence="2" type="ORF">CHLRE_08g368200v5</name>
</gene>
<keyword evidence="3" id="KW-1185">Reference proteome</keyword>
<proteinExistence type="predicted"/>
<dbReference type="ExpressionAtlas" id="A0A2K3DH18">
    <property type="expression patterns" value="baseline and differential"/>
</dbReference>
<feature type="compositionally biased region" description="Basic and acidic residues" evidence="1">
    <location>
        <begin position="402"/>
        <end position="416"/>
    </location>
</feature>
<accession>A0A2K3DH18</accession>
<feature type="compositionally biased region" description="Low complexity" evidence="1">
    <location>
        <begin position="149"/>
        <end position="163"/>
    </location>
</feature>
<dbReference type="GeneID" id="5721701"/>
<dbReference type="Proteomes" id="UP000006906">
    <property type="component" value="Chromosome 8"/>
</dbReference>
<feature type="compositionally biased region" description="Low complexity" evidence="1">
    <location>
        <begin position="230"/>
        <end position="239"/>
    </location>
</feature>
<protein>
    <submittedName>
        <fullName evidence="2">Uncharacterized protein</fullName>
    </submittedName>
</protein>
<dbReference type="InParanoid" id="A0A2K3DH18"/>
<dbReference type="Gramene" id="PNW79825">
    <property type="protein sequence ID" value="PNW79825"/>
    <property type="gene ID" value="CHLRE_08g368200v5"/>
</dbReference>
<feature type="compositionally biased region" description="Low complexity" evidence="1">
    <location>
        <begin position="261"/>
        <end position="274"/>
    </location>
</feature>
<evidence type="ECO:0000313" key="2">
    <source>
        <dbReference type="EMBL" id="PNW79825.1"/>
    </source>
</evidence>
<dbReference type="PaxDb" id="3055-EDP01093"/>
<dbReference type="OrthoDB" id="547686at2759"/>
<feature type="region of interest" description="Disordered" evidence="1">
    <location>
        <begin position="364"/>
        <end position="431"/>
    </location>
</feature>
<feature type="compositionally biased region" description="Polar residues" evidence="1">
    <location>
        <begin position="39"/>
        <end position="48"/>
    </location>
</feature>
<evidence type="ECO:0000256" key="1">
    <source>
        <dbReference type="SAM" id="MobiDB-lite"/>
    </source>
</evidence>
<feature type="compositionally biased region" description="Low complexity" evidence="1">
    <location>
        <begin position="282"/>
        <end position="303"/>
    </location>
</feature>
<name>A0A2K3DH18_CHLRE</name>
<feature type="region of interest" description="Disordered" evidence="1">
    <location>
        <begin position="147"/>
        <end position="316"/>
    </location>
</feature>
<dbReference type="EMBL" id="CM008969">
    <property type="protein sequence ID" value="PNW79825.1"/>
    <property type="molecule type" value="Genomic_DNA"/>
</dbReference>
<dbReference type="KEGG" id="cre:CHLRE_08g368200v5"/>
<evidence type="ECO:0000313" key="3">
    <source>
        <dbReference type="Proteomes" id="UP000006906"/>
    </source>
</evidence>
<sequence>MRSAWPLAEVPHSPTIAGIPRHHAVPRFRGLPQPPSPTRLVQSSNQAGPSPLRDRDVATPASSYTSRPSAADTRREDEEHGATQLILLLTLSVVLLTLPWVVDHPVTLLVPVALLILPITSGALRSILSEGASLVFGGMRWFWRHRKTAAPQQQQQAQHQAHQQQHKGAGFGGLPGMHPSSGAHGHGVQPNGATGWPHHLSGGPCAYGAPHHHSPALQSHMPHQHHQHQPHPQQQQQHPAMRSGDHHARPAAPMPPSPGRQQQQQAWQALAPSTHQHHHAAPHPTQAWQPAAAVSHVAAVPHASHSDLTTPDLDFESDHEADAGATAFATQAGSRGTPAHGAMQYAGHCASAMHHPLHQPAAYASHAVHPPPPQPVQQQQQPQQQPQQQRPRPIAGVVDPQAECHIHNWDEPECTGRRGHRPLSELMSNGQ</sequence>
<dbReference type="RefSeq" id="XP_001696144.2">
    <property type="nucleotide sequence ID" value="XM_001696092.2"/>
</dbReference>
<reference evidence="2 3" key="1">
    <citation type="journal article" date="2007" name="Science">
        <title>The Chlamydomonas genome reveals the evolution of key animal and plant functions.</title>
        <authorList>
            <person name="Merchant S.S."/>
            <person name="Prochnik S.E."/>
            <person name="Vallon O."/>
            <person name="Harris E.H."/>
            <person name="Karpowicz S.J."/>
            <person name="Witman G.B."/>
            <person name="Terry A."/>
            <person name="Salamov A."/>
            <person name="Fritz-Laylin L.K."/>
            <person name="Marechal-Drouard L."/>
            <person name="Marshall W.F."/>
            <person name="Qu L.H."/>
            <person name="Nelson D.R."/>
            <person name="Sanderfoot A.A."/>
            <person name="Spalding M.H."/>
            <person name="Kapitonov V.V."/>
            <person name="Ren Q."/>
            <person name="Ferris P."/>
            <person name="Lindquist E."/>
            <person name="Shapiro H."/>
            <person name="Lucas S.M."/>
            <person name="Grimwood J."/>
            <person name="Schmutz J."/>
            <person name="Cardol P."/>
            <person name="Cerutti H."/>
            <person name="Chanfreau G."/>
            <person name="Chen C.L."/>
            <person name="Cognat V."/>
            <person name="Croft M.T."/>
            <person name="Dent R."/>
            <person name="Dutcher S."/>
            <person name="Fernandez E."/>
            <person name="Fukuzawa H."/>
            <person name="Gonzalez-Ballester D."/>
            <person name="Gonzalez-Halphen D."/>
            <person name="Hallmann A."/>
            <person name="Hanikenne M."/>
            <person name="Hippler M."/>
            <person name="Inwood W."/>
            <person name="Jabbari K."/>
            <person name="Kalanon M."/>
            <person name="Kuras R."/>
            <person name="Lefebvre P.A."/>
            <person name="Lemaire S.D."/>
            <person name="Lobanov A.V."/>
            <person name="Lohr M."/>
            <person name="Manuell A."/>
            <person name="Meier I."/>
            <person name="Mets L."/>
            <person name="Mittag M."/>
            <person name="Mittelmeier T."/>
            <person name="Moroney J.V."/>
            <person name="Moseley J."/>
            <person name="Napoli C."/>
            <person name="Nedelcu A.M."/>
            <person name="Niyogi K."/>
            <person name="Novoselov S.V."/>
            <person name="Paulsen I.T."/>
            <person name="Pazour G."/>
            <person name="Purton S."/>
            <person name="Ral J.P."/>
            <person name="Riano-Pachon D.M."/>
            <person name="Riekhof W."/>
            <person name="Rymarquis L."/>
            <person name="Schroda M."/>
            <person name="Stern D."/>
            <person name="Umen J."/>
            <person name="Willows R."/>
            <person name="Wilson N."/>
            <person name="Zimmer S.L."/>
            <person name="Allmer J."/>
            <person name="Balk J."/>
            <person name="Bisova K."/>
            <person name="Chen C.J."/>
            <person name="Elias M."/>
            <person name="Gendler K."/>
            <person name="Hauser C."/>
            <person name="Lamb M.R."/>
            <person name="Ledford H."/>
            <person name="Long J.C."/>
            <person name="Minagawa J."/>
            <person name="Page M.D."/>
            <person name="Pan J."/>
            <person name="Pootakham W."/>
            <person name="Roje S."/>
            <person name="Rose A."/>
            <person name="Stahlberg E."/>
            <person name="Terauchi A.M."/>
            <person name="Yang P."/>
            <person name="Ball S."/>
            <person name="Bowler C."/>
            <person name="Dieckmann C.L."/>
            <person name="Gladyshev V.N."/>
            <person name="Green P."/>
            <person name="Jorgensen R."/>
            <person name="Mayfield S."/>
            <person name="Mueller-Roeber B."/>
            <person name="Rajamani S."/>
            <person name="Sayre R.T."/>
            <person name="Brokstein P."/>
            <person name="Dubchak I."/>
            <person name="Goodstein D."/>
            <person name="Hornick L."/>
            <person name="Huang Y.W."/>
            <person name="Jhaveri J."/>
            <person name="Luo Y."/>
            <person name="Martinez D."/>
            <person name="Ngau W.C."/>
            <person name="Otillar B."/>
            <person name="Poliakov A."/>
            <person name="Porter A."/>
            <person name="Szajkowski L."/>
            <person name="Werner G."/>
            <person name="Zhou K."/>
            <person name="Grigoriev I.V."/>
            <person name="Rokhsar D.S."/>
            <person name="Grossman A.R."/>
        </authorList>
    </citation>
    <scope>NUCLEOTIDE SEQUENCE [LARGE SCALE GENOMIC DNA]</scope>
    <source>
        <strain evidence="3">CC-503</strain>
    </source>
</reference>
<organism evidence="2 3">
    <name type="scientific">Chlamydomonas reinhardtii</name>
    <name type="common">Chlamydomonas smithii</name>
    <dbReference type="NCBI Taxonomy" id="3055"/>
    <lineage>
        <taxon>Eukaryota</taxon>
        <taxon>Viridiplantae</taxon>
        <taxon>Chlorophyta</taxon>
        <taxon>core chlorophytes</taxon>
        <taxon>Chlorophyceae</taxon>
        <taxon>CS clade</taxon>
        <taxon>Chlamydomonadales</taxon>
        <taxon>Chlamydomonadaceae</taxon>
        <taxon>Chlamydomonas</taxon>
    </lineage>
</organism>
<feature type="region of interest" description="Disordered" evidence="1">
    <location>
        <begin position="25"/>
        <end position="77"/>
    </location>
</feature>